<dbReference type="EMBL" id="CP051682">
    <property type="protein sequence ID" value="QJD96542.1"/>
    <property type="molecule type" value="Genomic_DNA"/>
</dbReference>
<dbReference type="Proteomes" id="UP000503278">
    <property type="component" value="Chromosome"/>
</dbReference>
<keyword evidence="3" id="KW-1185">Reference proteome</keyword>
<reference evidence="2 3" key="1">
    <citation type="submission" date="2020-04" db="EMBL/GenBank/DDBJ databases">
        <title>Genome sequencing of novel species.</title>
        <authorList>
            <person name="Heo J."/>
            <person name="Kim S.-J."/>
            <person name="Kim J.-S."/>
            <person name="Hong S.-B."/>
            <person name="Kwon S.-W."/>
        </authorList>
    </citation>
    <scope>NUCLEOTIDE SEQUENCE [LARGE SCALE GENOMIC DNA]</scope>
    <source>
        <strain evidence="2 3">F39-2</strain>
    </source>
</reference>
<organism evidence="2 3">
    <name type="scientific">Mucilaginibacter robiniae</name>
    <dbReference type="NCBI Taxonomy" id="2728022"/>
    <lineage>
        <taxon>Bacteria</taxon>
        <taxon>Pseudomonadati</taxon>
        <taxon>Bacteroidota</taxon>
        <taxon>Sphingobacteriia</taxon>
        <taxon>Sphingobacteriales</taxon>
        <taxon>Sphingobacteriaceae</taxon>
        <taxon>Mucilaginibacter</taxon>
    </lineage>
</organism>
<sequence>MPSPLYNKPFRLSKIFSGQDLDKQDIGSSISQYIELIIFTRYGEHRFKPDFGCEIWDLDFELIISESIWEEKLRQSLLRSITQYEKRIYDININVHIKEVNKFYPLRNVSEIKKKVEIVVSGKMQQTGENYVFTTSLFLSPLSA</sequence>
<dbReference type="InterPro" id="IPR007048">
    <property type="entry name" value="IraD/Gp25-like"/>
</dbReference>
<dbReference type="SUPFAM" id="SSF160719">
    <property type="entry name" value="gpW/gp25-like"/>
    <property type="match status" value="1"/>
</dbReference>
<dbReference type="Gene3D" id="3.10.450.40">
    <property type="match status" value="1"/>
</dbReference>
<protein>
    <submittedName>
        <fullName evidence="2">GPW/gp25 family protein</fullName>
    </submittedName>
</protein>
<feature type="domain" description="IraD/Gp25-like" evidence="1">
    <location>
        <begin position="28"/>
        <end position="127"/>
    </location>
</feature>
<dbReference type="Pfam" id="PF04965">
    <property type="entry name" value="GPW_gp25"/>
    <property type="match status" value="1"/>
</dbReference>
<dbReference type="RefSeq" id="WP_169607962.1">
    <property type="nucleotide sequence ID" value="NZ_CP051682.1"/>
</dbReference>
<evidence type="ECO:0000313" key="2">
    <source>
        <dbReference type="EMBL" id="QJD96542.1"/>
    </source>
</evidence>
<evidence type="ECO:0000259" key="1">
    <source>
        <dbReference type="Pfam" id="PF04965"/>
    </source>
</evidence>
<gene>
    <name evidence="2" type="ORF">HH214_11975</name>
</gene>
<dbReference type="KEGG" id="mrob:HH214_11975"/>
<name>A0A7L5DZK5_9SPHI</name>
<proteinExistence type="predicted"/>
<accession>A0A7L5DZK5</accession>
<evidence type="ECO:0000313" key="3">
    <source>
        <dbReference type="Proteomes" id="UP000503278"/>
    </source>
</evidence>
<dbReference type="AlphaFoldDB" id="A0A7L5DZK5"/>